<sequence length="653" mass="74191">MDGLVDGDPIVTMDELNENASLTIIKEKIKKFLNYILAGVAIFAMILIIAGLASRNKLVPYEIVQDYTDCTNTNLDIPDSFGHGLGPPKQMRDCICTIKLEVKRPMMAPVTAFYELEAYNQLASQNPPSRDNDQLAGHLSLEPSESCGSYTYACMDKKARMKPIAPCGGLADAMFNDTFILKTDDTYWYSPAIPTFHDGLISEDDKKPFKNPDPAGNLEEAFHNFSKPMNWQKNVWELDTRNPDNNGFQNEHFIIWMKTDLKRKPIWRVDHTWKLYNEGLPAGKYILRVEYAYPTPRFGGRRKFILSSSHGYEVVKDYTDCIKIDTETTKCKDYVGNNGGYCSCHVGVEINTLMKAPVTAYYELDAYDQIVGSYSKSRDDNQLAGHLSLEPSESCGSYTYACMTTQLMRVVESDFSSSIREFAKPSSRKPIAPCGLLADAMSMFNDTFNLDANNEPVPYSSYGLISEDEKKQFQNPEPAGNLSEAFKNFAKPMSWKKNVWELDPSNPDNNGFRNEQFIIWMKTDLKRKPVWRVKHTGRYETGLPAGSYTLRVTYGSSNNYGGQRKFILSSTTLSTNIDLSTNLPNAITSLYYLYISIIITHSASTSSRTQGHYYYNNVIYIQYYNSINYHQQKAQNLNQVIVSRKHEDFNHHT</sequence>
<organism evidence="1 2">
    <name type="scientific">Mythimna loreyi</name>
    <dbReference type="NCBI Taxonomy" id="667449"/>
    <lineage>
        <taxon>Eukaryota</taxon>
        <taxon>Metazoa</taxon>
        <taxon>Ecdysozoa</taxon>
        <taxon>Arthropoda</taxon>
        <taxon>Hexapoda</taxon>
        <taxon>Insecta</taxon>
        <taxon>Pterygota</taxon>
        <taxon>Neoptera</taxon>
        <taxon>Endopterygota</taxon>
        <taxon>Lepidoptera</taxon>
        <taxon>Glossata</taxon>
        <taxon>Ditrysia</taxon>
        <taxon>Noctuoidea</taxon>
        <taxon>Noctuidae</taxon>
        <taxon>Noctuinae</taxon>
        <taxon>Hadenini</taxon>
        <taxon>Mythimna</taxon>
    </lineage>
</organism>
<dbReference type="Proteomes" id="UP001231649">
    <property type="component" value="Chromosome 31"/>
</dbReference>
<gene>
    <name evidence="1" type="ORF">PYW08_012803</name>
</gene>
<dbReference type="EMBL" id="CM056807">
    <property type="protein sequence ID" value="KAJ8705757.1"/>
    <property type="molecule type" value="Genomic_DNA"/>
</dbReference>
<protein>
    <submittedName>
        <fullName evidence="1">Uncharacterized protein</fullName>
    </submittedName>
</protein>
<comment type="caution">
    <text evidence="1">The sequence shown here is derived from an EMBL/GenBank/DDBJ whole genome shotgun (WGS) entry which is preliminary data.</text>
</comment>
<accession>A0ACC2Q229</accession>
<keyword evidence="2" id="KW-1185">Reference proteome</keyword>
<evidence type="ECO:0000313" key="2">
    <source>
        <dbReference type="Proteomes" id="UP001231649"/>
    </source>
</evidence>
<reference evidence="1" key="1">
    <citation type="submission" date="2023-03" db="EMBL/GenBank/DDBJ databases">
        <title>Chromosome-level genomes of two armyworms, Mythimna separata and Mythimna loreyi, provide insights into the biosynthesis and reception of sex pheromones.</title>
        <authorList>
            <person name="Zhao H."/>
        </authorList>
    </citation>
    <scope>NUCLEOTIDE SEQUENCE</scope>
    <source>
        <strain evidence="1">BeijingLab</strain>
    </source>
</reference>
<proteinExistence type="predicted"/>
<evidence type="ECO:0000313" key="1">
    <source>
        <dbReference type="EMBL" id="KAJ8705757.1"/>
    </source>
</evidence>
<name>A0ACC2Q229_9NEOP</name>